<keyword evidence="2" id="KW-0812">Transmembrane</keyword>
<reference evidence="4" key="1">
    <citation type="journal article" date="2023" name="Mol. Phylogenet. Evol.">
        <title>Genome-scale phylogeny and comparative genomics of the fungal order Sordariales.</title>
        <authorList>
            <person name="Hensen N."/>
            <person name="Bonometti L."/>
            <person name="Westerberg I."/>
            <person name="Brannstrom I.O."/>
            <person name="Guillou S."/>
            <person name="Cros-Aarteil S."/>
            <person name="Calhoun S."/>
            <person name="Haridas S."/>
            <person name="Kuo A."/>
            <person name="Mondo S."/>
            <person name="Pangilinan J."/>
            <person name="Riley R."/>
            <person name="LaButti K."/>
            <person name="Andreopoulos B."/>
            <person name="Lipzen A."/>
            <person name="Chen C."/>
            <person name="Yan M."/>
            <person name="Daum C."/>
            <person name="Ng V."/>
            <person name="Clum A."/>
            <person name="Steindorff A."/>
            <person name="Ohm R.A."/>
            <person name="Martin F."/>
            <person name="Silar P."/>
            <person name="Natvig D.O."/>
            <person name="Lalanne C."/>
            <person name="Gautier V."/>
            <person name="Ament-Velasquez S.L."/>
            <person name="Kruys A."/>
            <person name="Hutchinson M.I."/>
            <person name="Powell A.J."/>
            <person name="Barry K."/>
            <person name="Miller A.N."/>
            <person name="Grigoriev I.V."/>
            <person name="Debuchy R."/>
            <person name="Gladieux P."/>
            <person name="Hiltunen Thoren M."/>
            <person name="Johannesson H."/>
        </authorList>
    </citation>
    <scope>NUCLEOTIDE SEQUENCE</scope>
    <source>
        <strain evidence="4">PSN243</strain>
    </source>
</reference>
<feature type="transmembrane region" description="Helical" evidence="2">
    <location>
        <begin position="302"/>
        <end position="320"/>
    </location>
</feature>
<feature type="domain" description="DUF6594" evidence="3">
    <location>
        <begin position="138"/>
        <end position="315"/>
    </location>
</feature>
<feature type="transmembrane region" description="Helical" evidence="2">
    <location>
        <begin position="250"/>
        <end position="269"/>
    </location>
</feature>
<dbReference type="Pfam" id="PF20237">
    <property type="entry name" value="DUF6594"/>
    <property type="match status" value="1"/>
</dbReference>
<keyword evidence="5" id="KW-1185">Reference proteome</keyword>
<evidence type="ECO:0000256" key="2">
    <source>
        <dbReference type="SAM" id="Phobius"/>
    </source>
</evidence>
<feature type="transmembrane region" description="Helical" evidence="2">
    <location>
        <begin position="275"/>
        <end position="295"/>
    </location>
</feature>
<dbReference type="InterPro" id="IPR046529">
    <property type="entry name" value="DUF6594"/>
</dbReference>
<protein>
    <recommendedName>
        <fullName evidence="3">DUF6594 domain-containing protein</fullName>
    </recommendedName>
</protein>
<accession>A0AAV9G5J3</accession>
<reference evidence="4" key="2">
    <citation type="submission" date="2023-05" db="EMBL/GenBank/DDBJ databases">
        <authorList>
            <consortium name="Lawrence Berkeley National Laboratory"/>
            <person name="Steindorff A."/>
            <person name="Hensen N."/>
            <person name="Bonometti L."/>
            <person name="Westerberg I."/>
            <person name="Brannstrom I.O."/>
            <person name="Guillou S."/>
            <person name="Cros-Aarteil S."/>
            <person name="Calhoun S."/>
            <person name="Haridas S."/>
            <person name="Kuo A."/>
            <person name="Mondo S."/>
            <person name="Pangilinan J."/>
            <person name="Riley R."/>
            <person name="Labutti K."/>
            <person name="Andreopoulos B."/>
            <person name="Lipzen A."/>
            <person name="Chen C."/>
            <person name="Yanf M."/>
            <person name="Daum C."/>
            <person name="Ng V."/>
            <person name="Clum A."/>
            <person name="Ohm R."/>
            <person name="Martin F."/>
            <person name="Silar P."/>
            <person name="Natvig D."/>
            <person name="Lalanne C."/>
            <person name="Gautier V."/>
            <person name="Ament-Velasquez S.L."/>
            <person name="Kruys A."/>
            <person name="Hutchinson M.I."/>
            <person name="Powell A.J."/>
            <person name="Barry K."/>
            <person name="Miller A.N."/>
            <person name="Grigoriev I.V."/>
            <person name="Debuchy R."/>
            <person name="Gladieux P."/>
            <person name="Thoren M.H."/>
            <person name="Johannesson H."/>
        </authorList>
    </citation>
    <scope>NUCLEOTIDE SEQUENCE</scope>
    <source>
        <strain evidence="4">PSN243</strain>
    </source>
</reference>
<dbReference type="AlphaFoldDB" id="A0AAV9G5J3"/>
<evidence type="ECO:0000256" key="1">
    <source>
        <dbReference type="SAM" id="MobiDB-lite"/>
    </source>
</evidence>
<evidence type="ECO:0000313" key="4">
    <source>
        <dbReference type="EMBL" id="KAK4442520.1"/>
    </source>
</evidence>
<comment type="caution">
    <text evidence="4">The sequence shown here is derived from an EMBL/GenBank/DDBJ whole genome shotgun (WGS) entry which is preliminary data.</text>
</comment>
<gene>
    <name evidence="4" type="ORF">QBC34DRAFT_24554</name>
</gene>
<name>A0AAV9G5J3_9PEZI</name>
<evidence type="ECO:0000259" key="3">
    <source>
        <dbReference type="Pfam" id="PF20237"/>
    </source>
</evidence>
<feature type="compositionally biased region" description="Basic and acidic residues" evidence="1">
    <location>
        <begin position="1"/>
        <end position="18"/>
    </location>
</feature>
<evidence type="ECO:0000313" key="5">
    <source>
        <dbReference type="Proteomes" id="UP001321760"/>
    </source>
</evidence>
<dbReference type="Proteomes" id="UP001321760">
    <property type="component" value="Unassembled WGS sequence"/>
</dbReference>
<keyword evidence="2" id="KW-1133">Transmembrane helix</keyword>
<dbReference type="EMBL" id="MU866014">
    <property type="protein sequence ID" value="KAK4442520.1"/>
    <property type="molecule type" value="Genomic_DNA"/>
</dbReference>
<sequence length="322" mass="36057">MVKERSRWHSEWVDQKEEIDTEALPSGPSRPRTPPSRAPRDASRPRAPPSPGARSNYRNTQSPRRRRSRRHGRRASDFERLGLPRRLAEAGKIHLFSKLNDAEDKTIGYNIYLPTLQRMVLCQLRSELAGVVRDIHGDEGARKYLMDEAKTLLADYCNAVRDYDFMAERLQQAGDDEEDDPFQISTSKLLDLCSMYDANLVPMKDGPSWGILFSSAVDKEDYERRSNILPGASRHDRHNVMTRKLYLERLGMGLVGGLALIIPMVIMVLQKDLVTTLITTSVATMLFAGGLALLGTRLKGETVLASVAAYAAVLVVFVGTSE</sequence>
<proteinExistence type="predicted"/>
<feature type="compositionally biased region" description="Basic residues" evidence="1">
    <location>
        <begin position="63"/>
        <end position="73"/>
    </location>
</feature>
<feature type="region of interest" description="Disordered" evidence="1">
    <location>
        <begin position="1"/>
        <end position="79"/>
    </location>
</feature>
<keyword evidence="2" id="KW-0472">Membrane</keyword>
<organism evidence="4 5">
    <name type="scientific">Podospora aff. communis PSN243</name>
    <dbReference type="NCBI Taxonomy" id="3040156"/>
    <lineage>
        <taxon>Eukaryota</taxon>
        <taxon>Fungi</taxon>
        <taxon>Dikarya</taxon>
        <taxon>Ascomycota</taxon>
        <taxon>Pezizomycotina</taxon>
        <taxon>Sordariomycetes</taxon>
        <taxon>Sordariomycetidae</taxon>
        <taxon>Sordariales</taxon>
        <taxon>Podosporaceae</taxon>
        <taxon>Podospora</taxon>
    </lineage>
</organism>